<dbReference type="InterPro" id="IPR007730">
    <property type="entry name" value="SPOR-like_dom"/>
</dbReference>
<evidence type="ECO:0000256" key="4">
    <source>
        <dbReference type="HAMAP-Rule" id="MF_02071"/>
    </source>
</evidence>
<dbReference type="EC" id="4.2.2.-" evidence="4"/>
<reference evidence="9 10" key="1">
    <citation type="submission" date="2019-03" db="EMBL/GenBank/DDBJ databases">
        <title>Genomic Encyclopedia of Type Strains, Phase IV (KMG-IV): sequencing the most valuable type-strain genomes for metagenomic binning, comparative biology and taxonomic classification.</title>
        <authorList>
            <person name="Goeker M."/>
        </authorList>
    </citation>
    <scope>NUCLEOTIDE SEQUENCE [LARGE SCALE GENOMIC DNA]</scope>
    <source>
        <strain evidence="9 10">DSM 26377</strain>
    </source>
</reference>
<feature type="region of interest" description="Disordered" evidence="6">
    <location>
        <begin position="216"/>
        <end position="236"/>
    </location>
</feature>
<keyword evidence="2 4" id="KW-0456">Lyase</keyword>
<dbReference type="HAMAP" id="MF_02071">
    <property type="entry name" value="RlpA"/>
    <property type="match status" value="1"/>
</dbReference>
<name>A0A4V3F4V8_9GAMM</name>
<sequence>MTIRVSAYCSAVVALLLLSACTTAPPRTSNPPRQVRIPPPQVSIVRPPERAPVARSTERDPGPAPSWEKDGPPLDDEIPPDLASLAEPVPQYEPLSPGGNMRSYEVFGQKYHVLTSAEGFRETGLASWYGKKFHGRKTSNGEKYDMFALSAAHKSLPLPSYVRVTNLGNGKSVIVRINDRGPFHSSRIIDLSYAAAVKLDTVGKIATVELEAITPGRELPPPPKLRTPTQVAGGGARPTPRLLQVAAYSDPINAVAMKEELVELGITAVQVRVGMLNNGDTVHRVMVGPFEERKRMDETRIRIRGAGFEAIPISE</sequence>
<dbReference type="PANTHER" id="PTHR34183:SF1">
    <property type="entry name" value="ENDOLYTIC PEPTIDOGLYCAN TRANSGLYCOSYLASE RLPA"/>
    <property type="match status" value="1"/>
</dbReference>
<dbReference type="GO" id="GO:0042834">
    <property type="term" value="F:peptidoglycan binding"/>
    <property type="evidence" value="ECO:0007669"/>
    <property type="project" value="InterPro"/>
</dbReference>
<feature type="chain" id="PRO_5021055775" description="Endolytic peptidoglycan transglycosylase RlpA" evidence="7">
    <location>
        <begin position="25"/>
        <end position="315"/>
    </location>
</feature>
<keyword evidence="3 4" id="KW-0961">Cell wall biogenesis/degradation</keyword>
<comment type="subcellular location">
    <subcellularLocation>
        <location evidence="4">Cell membrane</location>
        <topology evidence="4">Lipid-anchor</topology>
    </subcellularLocation>
</comment>
<keyword evidence="4" id="KW-0564">Palmitate</keyword>
<accession>A0A4V3F4V8</accession>
<dbReference type="CDD" id="cd22268">
    <property type="entry name" value="DPBB_RlpA-like"/>
    <property type="match status" value="1"/>
</dbReference>
<gene>
    <name evidence="4" type="primary">rlpA</name>
    <name evidence="9" type="ORF">DFR24_3857</name>
</gene>
<dbReference type="GO" id="GO:0000270">
    <property type="term" value="P:peptidoglycan metabolic process"/>
    <property type="evidence" value="ECO:0007669"/>
    <property type="project" value="UniProtKB-UniRule"/>
</dbReference>
<feature type="domain" description="SPOR" evidence="8">
    <location>
        <begin position="235"/>
        <end position="315"/>
    </location>
</feature>
<comment type="similarity">
    <text evidence="4 5">Belongs to the RlpA family.</text>
</comment>
<dbReference type="InterPro" id="IPR036680">
    <property type="entry name" value="SPOR-like_sf"/>
</dbReference>
<comment type="function">
    <text evidence="4">Lytic transglycosylase with a strong preference for naked glycan strands that lack stem peptides.</text>
</comment>
<evidence type="ECO:0000256" key="7">
    <source>
        <dbReference type="SAM" id="SignalP"/>
    </source>
</evidence>
<dbReference type="InterPro" id="IPR034718">
    <property type="entry name" value="RlpA"/>
</dbReference>
<dbReference type="EMBL" id="SOBT01000010">
    <property type="protein sequence ID" value="TDU26826.1"/>
    <property type="molecule type" value="Genomic_DNA"/>
</dbReference>
<keyword evidence="4" id="KW-1003">Cell membrane</keyword>
<dbReference type="GO" id="GO:0005886">
    <property type="term" value="C:plasma membrane"/>
    <property type="evidence" value="ECO:0007669"/>
    <property type="project" value="UniProtKB-SubCell"/>
</dbReference>
<evidence type="ECO:0000256" key="5">
    <source>
        <dbReference type="RuleBase" id="RU003495"/>
    </source>
</evidence>
<dbReference type="FunFam" id="2.40.40.10:FF:000003">
    <property type="entry name" value="Endolytic peptidoglycan transglycosylase RlpA"/>
    <property type="match status" value="1"/>
</dbReference>
<feature type="signal peptide" evidence="7">
    <location>
        <begin position="1"/>
        <end position="24"/>
    </location>
</feature>
<keyword evidence="10" id="KW-1185">Reference proteome</keyword>
<protein>
    <recommendedName>
        <fullName evidence="4">Endolytic peptidoglycan transglycosylase RlpA</fullName>
        <ecNumber evidence="4">4.2.2.-</ecNumber>
    </recommendedName>
</protein>
<organism evidence="9 10">
    <name type="scientific">Panacagrimonas perspica</name>
    <dbReference type="NCBI Taxonomy" id="381431"/>
    <lineage>
        <taxon>Bacteria</taxon>
        <taxon>Pseudomonadati</taxon>
        <taxon>Pseudomonadota</taxon>
        <taxon>Gammaproteobacteria</taxon>
        <taxon>Nevskiales</taxon>
        <taxon>Nevskiaceae</taxon>
        <taxon>Panacagrimonas</taxon>
    </lineage>
</organism>
<dbReference type="NCBIfam" id="TIGR00413">
    <property type="entry name" value="rlpA"/>
    <property type="match status" value="1"/>
</dbReference>
<evidence type="ECO:0000313" key="10">
    <source>
        <dbReference type="Proteomes" id="UP000295341"/>
    </source>
</evidence>
<dbReference type="Proteomes" id="UP000295341">
    <property type="component" value="Unassembled WGS sequence"/>
</dbReference>
<dbReference type="GO" id="GO:0009279">
    <property type="term" value="C:cell outer membrane"/>
    <property type="evidence" value="ECO:0007669"/>
    <property type="project" value="TreeGrafter"/>
</dbReference>
<evidence type="ECO:0000256" key="2">
    <source>
        <dbReference type="ARBA" id="ARBA00023239"/>
    </source>
</evidence>
<feature type="region of interest" description="Disordered" evidence="6">
    <location>
        <begin position="23"/>
        <end position="82"/>
    </location>
</feature>
<dbReference type="OrthoDB" id="9779128at2"/>
<evidence type="ECO:0000313" key="9">
    <source>
        <dbReference type="EMBL" id="TDU26826.1"/>
    </source>
</evidence>
<evidence type="ECO:0000259" key="8">
    <source>
        <dbReference type="PROSITE" id="PS51724"/>
    </source>
</evidence>
<dbReference type="Pfam" id="PF05036">
    <property type="entry name" value="SPOR"/>
    <property type="match status" value="1"/>
</dbReference>
<dbReference type="PROSITE" id="PS51724">
    <property type="entry name" value="SPOR"/>
    <property type="match status" value="1"/>
</dbReference>
<keyword evidence="1 7" id="KW-0732">Signal</keyword>
<dbReference type="Gene3D" id="2.40.40.10">
    <property type="entry name" value="RlpA-like domain"/>
    <property type="match status" value="1"/>
</dbReference>
<evidence type="ECO:0000256" key="1">
    <source>
        <dbReference type="ARBA" id="ARBA00022729"/>
    </source>
</evidence>
<evidence type="ECO:0000256" key="3">
    <source>
        <dbReference type="ARBA" id="ARBA00023316"/>
    </source>
</evidence>
<dbReference type="PANTHER" id="PTHR34183">
    <property type="entry name" value="ENDOLYTIC PEPTIDOGLYCAN TRANSGLYCOSYLASE RLPA"/>
    <property type="match status" value="1"/>
</dbReference>
<dbReference type="PROSITE" id="PS51257">
    <property type="entry name" value="PROKAR_LIPOPROTEIN"/>
    <property type="match status" value="1"/>
</dbReference>
<feature type="compositionally biased region" description="Basic and acidic residues" evidence="6">
    <location>
        <begin position="56"/>
        <end position="72"/>
    </location>
</feature>
<dbReference type="SUPFAM" id="SSF110997">
    <property type="entry name" value="Sporulation related repeat"/>
    <property type="match status" value="1"/>
</dbReference>
<evidence type="ECO:0000256" key="6">
    <source>
        <dbReference type="SAM" id="MobiDB-lite"/>
    </source>
</evidence>
<dbReference type="InterPro" id="IPR009009">
    <property type="entry name" value="RlpA-like_DPBB"/>
</dbReference>
<dbReference type="InterPro" id="IPR012997">
    <property type="entry name" value="RplA"/>
</dbReference>
<dbReference type="GO" id="GO:0008932">
    <property type="term" value="F:lytic endotransglycosylase activity"/>
    <property type="evidence" value="ECO:0007669"/>
    <property type="project" value="UniProtKB-UniRule"/>
</dbReference>
<dbReference type="AlphaFoldDB" id="A0A4V3F4V8"/>
<keyword evidence="4 9" id="KW-0449">Lipoprotein</keyword>
<dbReference type="Gene3D" id="3.30.70.1070">
    <property type="entry name" value="Sporulation related repeat"/>
    <property type="match status" value="1"/>
</dbReference>
<dbReference type="InterPro" id="IPR036908">
    <property type="entry name" value="RlpA-like_sf"/>
</dbReference>
<keyword evidence="4" id="KW-0472">Membrane</keyword>
<dbReference type="RefSeq" id="WP_133882985.1">
    <property type="nucleotide sequence ID" value="NZ_MWIN01000009.1"/>
</dbReference>
<dbReference type="Pfam" id="PF03330">
    <property type="entry name" value="DPBB_1"/>
    <property type="match status" value="1"/>
</dbReference>
<proteinExistence type="inferred from homology"/>
<dbReference type="SUPFAM" id="SSF50685">
    <property type="entry name" value="Barwin-like endoglucanases"/>
    <property type="match status" value="1"/>
</dbReference>
<comment type="caution">
    <text evidence="9">The sequence shown here is derived from an EMBL/GenBank/DDBJ whole genome shotgun (WGS) entry which is preliminary data.</text>
</comment>
<dbReference type="GO" id="GO:0071555">
    <property type="term" value="P:cell wall organization"/>
    <property type="evidence" value="ECO:0007669"/>
    <property type="project" value="UniProtKB-KW"/>
</dbReference>